<evidence type="ECO:0000313" key="1">
    <source>
        <dbReference type="EMBL" id="KAI9904102.1"/>
    </source>
</evidence>
<sequence>MVNKVLLANGIAAFLFLAGGVVELAFCLVVRSQRDDVATEGKEAVRNLLYQDFPLTAGIVNAAFTLVAFLVMTLALLTNSKGWLRFGGYAVAFCGLFTMCVGVFLWVMTLTIGEEFFDTYLGLEPETQSLIQASFECCGYKSSSEPPFIIDEVCPSPAAAALLRGCKPFIASFSNLLLDNIFTAVFGVVGIDALFVLAIACLHKERVEIERYRHIDEKTGYL</sequence>
<gene>
    <name evidence="1" type="ORF">N3K66_000631</name>
</gene>
<reference evidence="1" key="1">
    <citation type="submission" date="2022-10" db="EMBL/GenBank/DDBJ databases">
        <title>Complete Genome of Trichothecium roseum strain YXFP-22015, a Plant Pathogen Isolated from Citrus.</title>
        <authorList>
            <person name="Wang Y."/>
            <person name="Zhu L."/>
        </authorList>
    </citation>
    <scope>NUCLEOTIDE SEQUENCE</scope>
    <source>
        <strain evidence="1">YXFP-22015</strain>
    </source>
</reference>
<protein>
    <submittedName>
        <fullName evidence="1">Uncharacterized protein</fullName>
    </submittedName>
</protein>
<dbReference type="Proteomes" id="UP001163324">
    <property type="component" value="Chromosome 1"/>
</dbReference>
<dbReference type="EMBL" id="CM047940">
    <property type="protein sequence ID" value="KAI9904102.1"/>
    <property type="molecule type" value="Genomic_DNA"/>
</dbReference>
<accession>A0ACC0VDY7</accession>
<keyword evidence="2" id="KW-1185">Reference proteome</keyword>
<evidence type="ECO:0000313" key="2">
    <source>
        <dbReference type="Proteomes" id="UP001163324"/>
    </source>
</evidence>
<comment type="caution">
    <text evidence="1">The sequence shown here is derived from an EMBL/GenBank/DDBJ whole genome shotgun (WGS) entry which is preliminary data.</text>
</comment>
<proteinExistence type="predicted"/>
<organism evidence="1 2">
    <name type="scientific">Trichothecium roseum</name>
    <dbReference type="NCBI Taxonomy" id="47278"/>
    <lineage>
        <taxon>Eukaryota</taxon>
        <taxon>Fungi</taxon>
        <taxon>Dikarya</taxon>
        <taxon>Ascomycota</taxon>
        <taxon>Pezizomycotina</taxon>
        <taxon>Sordariomycetes</taxon>
        <taxon>Hypocreomycetidae</taxon>
        <taxon>Hypocreales</taxon>
        <taxon>Hypocreales incertae sedis</taxon>
        <taxon>Trichothecium</taxon>
    </lineage>
</organism>
<name>A0ACC0VDY7_9HYPO</name>